<evidence type="ECO:0000256" key="8">
    <source>
        <dbReference type="ARBA" id="ARBA00022848"/>
    </source>
</evidence>
<keyword evidence="9 14" id="KW-0560">Oxidoreductase</keyword>
<evidence type="ECO:0000313" key="15">
    <source>
        <dbReference type="EMBL" id="KAJ8040548.1"/>
    </source>
</evidence>
<dbReference type="AlphaFoldDB" id="A0A9Q1C741"/>
<evidence type="ECO:0000256" key="3">
    <source>
        <dbReference type="ARBA" id="ARBA00004406"/>
    </source>
</evidence>
<dbReference type="InterPro" id="IPR050182">
    <property type="entry name" value="Cytochrome_P450_fam2"/>
</dbReference>
<dbReference type="GO" id="GO:0020037">
    <property type="term" value="F:heme binding"/>
    <property type="evidence" value="ECO:0007669"/>
    <property type="project" value="InterPro"/>
</dbReference>
<dbReference type="GO" id="GO:0008395">
    <property type="term" value="F:steroid hydroxylase activity"/>
    <property type="evidence" value="ECO:0007669"/>
    <property type="project" value="TreeGrafter"/>
</dbReference>
<evidence type="ECO:0000256" key="12">
    <source>
        <dbReference type="ARBA" id="ARBA00023136"/>
    </source>
</evidence>
<evidence type="ECO:0000256" key="2">
    <source>
        <dbReference type="ARBA" id="ARBA00004174"/>
    </source>
</evidence>
<keyword evidence="10 13" id="KW-0408">Iron</keyword>
<evidence type="ECO:0000256" key="9">
    <source>
        <dbReference type="ARBA" id="ARBA00023002"/>
    </source>
</evidence>
<organism evidence="15 16">
    <name type="scientific">Holothuria leucospilota</name>
    <name type="common">Black long sea cucumber</name>
    <name type="synonym">Mertensiothuria leucospilota</name>
    <dbReference type="NCBI Taxonomy" id="206669"/>
    <lineage>
        <taxon>Eukaryota</taxon>
        <taxon>Metazoa</taxon>
        <taxon>Echinodermata</taxon>
        <taxon>Eleutherozoa</taxon>
        <taxon>Echinozoa</taxon>
        <taxon>Holothuroidea</taxon>
        <taxon>Aspidochirotacea</taxon>
        <taxon>Aspidochirotida</taxon>
        <taxon>Holothuriidae</taxon>
        <taxon>Holothuria</taxon>
    </lineage>
</organism>
<dbReference type="InterPro" id="IPR036396">
    <property type="entry name" value="Cyt_P450_sf"/>
</dbReference>
<dbReference type="Pfam" id="PF00067">
    <property type="entry name" value="p450"/>
    <property type="match status" value="1"/>
</dbReference>
<evidence type="ECO:0000313" key="16">
    <source>
        <dbReference type="Proteomes" id="UP001152320"/>
    </source>
</evidence>
<dbReference type="PANTHER" id="PTHR24300">
    <property type="entry name" value="CYTOCHROME P450 508A4-RELATED"/>
    <property type="match status" value="1"/>
</dbReference>
<comment type="similarity">
    <text evidence="4 14">Belongs to the cytochrome P450 family.</text>
</comment>
<name>A0A9Q1C741_HOLLE</name>
<evidence type="ECO:0000256" key="11">
    <source>
        <dbReference type="ARBA" id="ARBA00023033"/>
    </source>
</evidence>
<keyword evidence="8" id="KW-0492">Microsome</keyword>
<evidence type="ECO:0000256" key="7">
    <source>
        <dbReference type="ARBA" id="ARBA00022824"/>
    </source>
</evidence>
<dbReference type="PRINTS" id="PR00463">
    <property type="entry name" value="EP450I"/>
</dbReference>
<comment type="subcellular location">
    <subcellularLocation>
        <location evidence="3">Endoplasmic reticulum membrane</location>
        <topology evidence="3">Peripheral membrane protein</topology>
    </subcellularLocation>
    <subcellularLocation>
        <location evidence="2">Microsome membrane</location>
        <topology evidence="2">Peripheral membrane protein</topology>
    </subcellularLocation>
</comment>
<comment type="caution">
    <text evidence="15">The sequence shown here is derived from an EMBL/GenBank/DDBJ whole genome shotgun (WGS) entry which is preliminary data.</text>
</comment>
<sequence length="495" mass="56980">MILSTIILGGLLLMVAGYYWRKSIKGGCNLPGPIGFPIIGIYPFLNGEFFFYLFRMGKTYGDIYHCRIGTANVVVVNSFEITEDMLRKKAELFNDRAFGTPENIDIPVGFAELDMRDKWKELRNISVSILNNQNVGEPSLYEMINNEVTNLRKFVEKTFQQKPFNIRPLLLHSMGNILISLMFNRRIEYGHKEMETLIRNVHDTLLSMNPFHSPLFSQLKTYFGFSTDKDLFRGQEAIGKIVNICEKEIEKHLSNSIEKPKDFIDLCLTEIEAKKQDGKTTFLTHNSMSGICENLFVGGLDSTGQYLTWLIHLLTKYPDVQRRLRDEIDDVIGRNRNPTLSDRDSMPYLKAVLQETHRYASIVPVAIFHRCSKDITYNNYNIPAGFYIMINYYAIHHSERYFDNPSEFNPSRFINQQGDFIKSKYVIPFSIGPRVCPGEVLVQRESFLFLAQILQHYNLIPPKGISPESMPTTIRYEAGGILVSDFDVVFSPRTD</sequence>
<protein>
    <submittedName>
        <fullName evidence="15">Cytochrome P450 2F3</fullName>
    </submittedName>
</protein>
<dbReference type="Gene3D" id="1.10.630.10">
    <property type="entry name" value="Cytochrome P450"/>
    <property type="match status" value="1"/>
</dbReference>
<keyword evidence="5 13" id="KW-0349">Heme</keyword>
<comment type="cofactor">
    <cofactor evidence="1 13">
        <name>heme</name>
        <dbReference type="ChEBI" id="CHEBI:30413"/>
    </cofactor>
</comment>
<dbReference type="InterPro" id="IPR002401">
    <property type="entry name" value="Cyt_P450_E_grp-I"/>
</dbReference>
<dbReference type="InterPro" id="IPR017972">
    <property type="entry name" value="Cyt_P450_CS"/>
</dbReference>
<keyword evidence="7" id="KW-0256">Endoplasmic reticulum</keyword>
<dbReference type="PROSITE" id="PS00086">
    <property type="entry name" value="CYTOCHROME_P450"/>
    <property type="match status" value="1"/>
</dbReference>
<evidence type="ECO:0000256" key="10">
    <source>
        <dbReference type="ARBA" id="ARBA00023004"/>
    </source>
</evidence>
<evidence type="ECO:0000256" key="14">
    <source>
        <dbReference type="RuleBase" id="RU000461"/>
    </source>
</evidence>
<dbReference type="OrthoDB" id="1055148at2759"/>
<dbReference type="PRINTS" id="PR00385">
    <property type="entry name" value="P450"/>
</dbReference>
<keyword evidence="11 14" id="KW-0503">Monooxygenase</keyword>
<dbReference type="Proteomes" id="UP001152320">
    <property type="component" value="Chromosome 6"/>
</dbReference>
<evidence type="ECO:0000256" key="13">
    <source>
        <dbReference type="PIRSR" id="PIRSR602401-1"/>
    </source>
</evidence>
<gene>
    <name evidence="15" type="ORF">HOLleu_14870</name>
</gene>
<reference evidence="15" key="1">
    <citation type="submission" date="2021-10" db="EMBL/GenBank/DDBJ databases">
        <title>Tropical sea cucumber genome reveals ecological adaptation and Cuvierian tubules defense mechanism.</title>
        <authorList>
            <person name="Chen T."/>
        </authorList>
    </citation>
    <scope>NUCLEOTIDE SEQUENCE</scope>
    <source>
        <strain evidence="15">Nanhai2018</strain>
        <tissue evidence="15">Muscle</tissue>
    </source>
</reference>
<dbReference type="GO" id="GO:0006082">
    <property type="term" value="P:organic acid metabolic process"/>
    <property type="evidence" value="ECO:0007669"/>
    <property type="project" value="TreeGrafter"/>
</dbReference>
<evidence type="ECO:0000256" key="4">
    <source>
        <dbReference type="ARBA" id="ARBA00010617"/>
    </source>
</evidence>
<proteinExistence type="inferred from homology"/>
<dbReference type="InterPro" id="IPR001128">
    <property type="entry name" value="Cyt_P450"/>
</dbReference>
<dbReference type="PANTHER" id="PTHR24300:SF397">
    <property type="entry name" value="CYTOCHROME P450 2U1"/>
    <property type="match status" value="1"/>
</dbReference>
<evidence type="ECO:0000256" key="1">
    <source>
        <dbReference type="ARBA" id="ARBA00001971"/>
    </source>
</evidence>
<feature type="binding site" description="axial binding residue" evidence="13">
    <location>
        <position position="436"/>
    </location>
    <ligand>
        <name>heme</name>
        <dbReference type="ChEBI" id="CHEBI:30413"/>
    </ligand>
    <ligandPart>
        <name>Fe</name>
        <dbReference type="ChEBI" id="CHEBI:18248"/>
    </ligandPart>
</feature>
<keyword evidence="6 13" id="KW-0479">Metal-binding</keyword>
<keyword evidence="16" id="KW-1185">Reference proteome</keyword>
<dbReference type="GO" id="GO:0005506">
    <property type="term" value="F:iron ion binding"/>
    <property type="evidence" value="ECO:0007669"/>
    <property type="project" value="InterPro"/>
</dbReference>
<dbReference type="GO" id="GO:0006805">
    <property type="term" value="P:xenobiotic metabolic process"/>
    <property type="evidence" value="ECO:0007669"/>
    <property type="project" value="TreeGrafter"/>
</dbReference>
<dbReference type="FunFam" id="1.10.630.10:FF:000238">
    <property type="entry name" value="Cytochrome P450 2A6"/>
    <property type="match status" value="1"/>
</dbReference>
<evidence type="ECO:0000256" key="6">
    <source>
        <dbReference type="ARBA" id="ARBA00022723"/>
    </source>
</evidence>
<dbReference type="EMBL" id="JAIZAY010000006">
    <property type="protein sequence ID" value="KAJ8040548.1"/>
    <property type="molecule type" value="Genomic_DNA"/>
</dbReference>
<evidence type="ECO:0000256" key="5">
    <source>
        <dbReference type="ARBA" id="ARBA00022617"/>
    </source>
</evidence>
<dbReference type="GO" id="GO:0005789">
    <property type="term" value="C:endoplasmic reticulum membrane"/>
    <property type="evidence" value="ECO:0007669"/>
    <property type="project" value="UniProtKB-SubCell"/>
</dbReference>
<dbReference type="GO" id="GO:0016712">
    <property type="term" value="F:oxidoreductase activity, acting on paired donors, with incorporation or reduction of molecular oxygen, reduced flavin or flavoprotein as one donor, and incorporation of one atom of oxygen"/>
    <property type="evidence" value="ECO:0007669"/>
    <property type="project" value="TreeGrafter"/>
</dbReference>
<accession>A0A9Q1C741</accession>
<dbReference type="SUPFAM" id="SSF48264">
    <property type="entry name" value="Cytochrome P450"/>
    <property type="match status" value="1"/>
</dbReference>
<keyword evidence="12" id="KW-0472">Membrane</keyword>